<gene>
    <name evidence="2" type="ORF">SAMN05192549_108254</name>
</gene>
<dbReference type="InterPro" id="IPR036890">
    <property type="entry name" value="HATPase_C_sf"/>
</dbReference>
<dbReference type="Pfam" id="PF13581">
    <property type="entry name" value="HATPase_c_2"/>
    <property type="match status" value="1"/>
</dbReference>
<keyword evidence="2" id="KW-0808">Transferase</keyword>
<accession>A0A1M7QYF9</accession>
<dbReference type="EMBL" id="FRCX01000008">
    <property type="protein sequence ID" value="SHN37024.1"/>
    <property type="molecule type" value="Genomic_DNA"/>
</dbReference>
<evidence type="ECO:0000259" key="1">
    <source>
        <dbReference type="Pfam" id="PF13581"/>
    </source>
</evidence>
<dbReference type="GO" id="GO:0016301">
    <property type="term" value="F:kinase activity"/>
    <property type="evidence" value="ECO:0007669"/>
    <property type="project" value="UniProtKB-KW"/>
</dbReference>
<reference evidence="3" key="1">
    <citation type="submission" date="2016-11" db="EMBL/GenBank/DDBJ databases">
        <authorList>
            <person name="Varghese N."/>
            <person name="Submissions S."/>
        </authorList>
    </citation>
    <scope>NUCLEOTIDE SEQUENCE [LARGE SCALE GENOMIC DNA]</scope>
    <source>
        <strain evidence="3">Sac-22</strain>
    </source>
</reference>
<sequence length="144" mass="15418">MNVTLNHAVLMVAAQAAELRRAAAWLHSEAGARAVPEEDIARLDMCLHEAMANILDHSGLAAPAQIALRLQVQAQARSAVLTIADGGAPYDPTQAATPERPRTLEDTLPGGLGVVMLRGHSDQLDYAYRDGQNCLSVTVRWRAA</sequence>
<keyword evidence="2" id="KW-0418">Kinase</keyword>
<dbReference type="OrthoDB" id="8778461at2"/>
<dbReference type="CDD" id="cd16936">
    <property type="entry name" value="HATPase_RsbW-like"/>
    <property type="match status" value="1"/>
</dbReference>
<evidence type="ECO:0000313" key="3">
    <source>
        <dbReference type="Proteomes" id="UP000184339"/>
    </source>
</evidence>
<dbReference type="Gene3D" id="3.30.565.10">
    <property type="entry name" value="Histidine kinase-like ATPase, C-terminal domain"/>
    <property type="match status" value="1"/>
</dbReference>
<dbReference type="InterPro" id="IPR003594">
    <property type="entry name" value="HATPase_dom"/>
</dbReference>
<dbReference type="AlphaFoldDB" id="A0A1M7QYF9"/>
<feature type="domain" description="Histidine kinase/HSP90-like ATPase" evidence="1">
    <location>
        <begin position="13"/>
        <end position="138"/>
    </location>
</feature>
<organism evidence="2 3">
    <name type="scientific">Duganella sacchari</name>
    <dbReference type="NCBI Taxonomy" id="551987"/>
    <lineage>
        <taxon>Bacteria</taxon>
        <taxon>Pseudomonadati</taxon>
        <taxon>Pseudomonadota</taxon>
        <taxon>Betaproteobacteria</taxon>
        <taxon>Burkholderiales</taxon>
        <taxon>Oxalobacteraceae</taxon>
        <taxon>Telluria group</taxon>
        <taxon>Duganella</taxon>
    </lineage>
</organism>
<proteinExistence type="predicted"/>
<evidence type="ECO:0000313" key="2">
    <source>
        <dbReference type="EMBL" id="SHN37024.1"/>
    </source>
</evidence>
<dbReference type="RefSeq" id="WP_084560246.1">
    <property type="nucleotide sequence ID" value="NZ_FRCX01000008.1"/>
</dbReference>
<name>A0A1M7QYF9_9BURK</name>
<protein>
    <submittedName>
        <fullName evidence="2">Anti-sigma regulatory factor (Ser/Thr protein kinase)</fullName>
    </submittedName>
</protein>
<dbReference type="SUPFAM" id="SSF55874">
    <property type="entry name" value="ATPase domain of HSP90 chaperone/DNA topoisomerase II/histidine kinase"/>
    <property type="match status" value="1"/>
</dbReference>
<keyword evidence="3" id="KW-1185">Reference proteome</keyword>
<dbReference type="Proteomes" id="UP000184339">
    <property type="component" value="Unassembled WGS sequence"/>
</dbReference>
<dbReference type="STRING" id="551987.SAMN05192549_108254"/>